<keyword evidence="13" id="KW-1185">Reference proteome</keyword>
<sequence>MANAEQIEAPKGPSLIVQLAMLAAMTVAALGVGWMSGSYLKSSEAPPKPARLDHSAKTEEAPAEEKPVAGAPVLVQLPQITTNLAAPADVWVRMDLSVVYDAPQPPQMTEAIHQDLLAYLRTLKMYQVEGASGYQHLKADLQERAAIRSDGHAKDVLIRTLLFE</sequence>
<feature type="transmembrane region" description="Helical" evidence="10">
    <location>
        <begin position="15"/>
        <end position="35"/>
    </location>
</feature>
<dbReference type="EMBL" id="SSNY01000004">
    <property type="protein sequence ID" value="THF57876.1"/>
    <property type="molecule type" value="Genomic_DNA"/>
</dbReference>
<comment type="function">
    <text evidence="1 10">Controls the rotational direction of flagella during chemotaxis.</text>
</comment>
<feature type="region of interest" description="Disordered" evidence="11">
    <location>
        <begin position="43"/>
        <end position="67"/>
    </location>
</feature>
<keyword evidence="10" id="KW-0997">Cell inner membrane</keyword>
<dbReference type="InterPro" id="IPR005503">
    <property type="entry name" value="FliL"/>
</dbReference>
<evidence type="ECO:0000256" key="5">
    <source>
        <dbReference type="ARBA" id="ARBA00022500"/>
    </source>
</evidence>
<gene>
    <name evidence="12" type="ORF">E6C48_09015</name>
</gene>
<proteinExistence type="inferred from homology"/>
<keyword evidence="6 10" id="KW-0812">Transmembrane</keyword>
<evidence type="ECO:0000256" key="6">
    <source>
        <dbReference type="ARBA" id="ARBA00022692"/>
    </source>
</evidence>
<protein>
    <recommendedName>
        <fullName evidence="10">Flagellar protein FliL</fullName>
    </recommendedName>
</protein>
<keyword evidence="8 10" id="KW-1133">Transmembrane helix</keyword>
<evidence type="ECO:0000256" key="7">
    <source>
        <dbReference type="ARBA" id="ARBA00022779"/>
    </source>
</evidence>
<comment type="subcellular location">
    <subcellularLocation>
        <location evidence="10">Cell inner membrane</location>
    </subcellularLocation>
    <subcellularLocation>
        <location evidence="2">Cell membrane</location>
        <topology evidence="2">Single-pass membrane protein</topology>
    </subcellularLocation>
</comment>
<evidence type="ECO:0000256" key="3">
    <source>
        <dbReference type="ARBA" id="ARBA00008281"/>
    </source>
</evidence>
<evidence type="ECO:0000313" key="12">
    <source>
        <dbReference type="EMBL" id="THF57876.1"/>
    </source>
</evidence>
<feature type="compositionally biased region" description="Basic and acidic residues" evidence="11">
    <location>
        <begin position="50"/>
        <end position="67"/>
    </location>
</feature>
<evidence type="ECO:0000256" key="11">
    <source>
        <dbReference type="SAM" id="MobiDB-lite"/>
    </source>
</evidence>
<keyword evidence="7 10" id="KW-0283">Flagellar rotation</keyword>
<evidence type="ECO:0000256" key="9">
    <source>
        <dbReference type="ARBA" id="ARBA00023136"/>
    </source>
</evidence>
<keyword evidence="9 10" id="KW-0472">Membrane</keyword>
<evidence type="ECO:0000256" key="2">
    <source>
        <dbReference type="ARBA" id="ARBA00004162"/>
    </source>
</evidence>
<dbReference type="Pfam" id="PF03748">
    <property type="entry name" value="FliL"/>
    <property type="match status" value="1"/>
</dbReference>
<evidence type="ECO:0000256" key="4">
    <source>
        <dbReference type="ARBA" id="ARBA00022475"/>
    </source>
</evidence>
<keyword evidence="12" id="KW-0966">Cell projection</keyword>
<keyword evidence="4" id="KW-1003">Cell membrane</keyword>
<keyword evidence="12" id="KW-0969">Cilium</keyword>
<keyword evidence="5 10" id="KW-0145">Chemotaxis</keyword>
<dbReference type="RefSeq" id="WP_136356280.1">
    <property type="nucleotide sequence ID" value="NZ_SSNY01000004.1"/>
</dbReference>
<comment type="similarity">
    <text evidence="3 10">Belongs to the FliL family.</text>
</comment>
<comment type="caution">
    <text evidence="12">The sequence shown here is derived from an EMBL/GenBank/DDBJ whole genome shotgun (WGS) entry which is preliminary data.</text>
</comment>
<dbReference type="Proteomes" id="UP000306441">
    <property type="component" value="Unassembled WGS sequence"/>
</dbReference>
<evidence type="ECO:0000256" key="8">
    <source>
        <dbReference type="ARBA" id="ARBA00022989"/>
    </source>
</evidence>
<name>A0ABY2Q809_9HYPH</name>
<evidence type="ECO:0000313" key="13">
    <source>
        <dbReference type="Proteomes" id="UP000306441"/>
    </source>
</evidence>
<keyword evidence="12" id="KW-0282">Flagellum</keyword>
<evidence type="ECO:0000256" key="10">
    <source>
        <dbReference type="RuleBase" id="RU364125"/>
    </source>
</evidence>
<organism evidence="12 13">
    <name type="scientific">Ollibium composti</name>
    <dbReference type="NCBI Taxonomy" id="2675109"/>
    <lineage>
        <taxon>Bacteria</taxon>
        <taxon>Pseudomonadati</taxon>
        <taxon>Pseudomonadota</taxon>
        <taxon>Alphaproteobacteria</taxon>
        <taxon>Hyphomicrobiales</taxon>
        <taxon>Phyllobacteriaceae</taxon>
        <taxon>Ollibium</taxon>
    </lineage>
</organism>
<evidence type="ECO:0000256" key="1">
    <source>
        <dbReference type="ARBA" id="ARBA00002254"/>
    </source>
</evidence>
<reference evidence="12 13" key="1">
    <citation type="submission" date="2019-04" db="EMBL/GenBank/DDBJ databases">
        <title>Mesorhizobium composti sp. nov., isolated from compost.</title>
        <authorList>
            <person name="Lin S.-Y."/>
            <person name="Hameed A."/>
            <person name="Hsieh Y.-T."/>
            <person name="Young C.-C."/>
        </authorList>
    </citation>
    <scope>NUCLEOTIDE SEQUENCE [LARGE SCALE GENOMIC DNA]</scope>
    <source>
        <strain evidence="12 13">CC-YTH430</strain>
    </source>
</reference>
<accession>A0ABY2Q809</accession>